<keyword evidence="2" id="KW-1185">Reference proteome</keyword>
<dbReference type="Proteomes" id="UP000654075">
    <property type="component" value="Unassembled WGS sequence"/>
</dbReference>
<accession>A0A813D3I9</accession>
<proteinExistence type="predicted"/>
<name>A0A813D3I9_POLGL</name>
<reference evidence="1" key="1">
    <citation type="submission" date="2021-02" db="EMBL/GenBank/DDBJ databases">
        <authorList>
            <person name="Dougan E. K."/>
            <person name="Rhodes N."/>
            <person name="Thang M."/>
            <person name="Chan C."/>
        </authorList>
    </citation>
    <scope>NUCLEOTIDE SEQUENCE</scope>
</reference>
<gene>
    <name evidence="1" type="ORF">PGLA1383_LOCUS1108</name>
</gene>
<protein>
    <submittedName>
        <fullName evidence="1">Uncharacterized protein</fullName>
    </submittedName>
</protein>
<evidence type="ECO:0000313" key="1">
    <source>
        <dbReference type="EMBL" id="CAE8582105.1"/>
    </source>
</evidence>
<dbReference type="EMBL" id="CAJNNV010000298">
    <property type="protein sequence ID" value="CAE8582105.1"/>
    <property type="molecule type" value="Genomic_DNA"/>
</dbReference>
<dbReference type="AlphaFoldDB" id="A0A813D3I9"/>
<organism evidence="1 2">
    <name type="scientific">Polarella glacialis</name>
    <name type="common">Dinoflagellate</name>
    <dbReference type="NCBI Taxonomy" id="89957"/>
    <lineage>
        <taxon>Eukaryota</taxon>
        <taxon>Sar</taxon>
        <taxon>Alveolata</taxon>
        <taxon>Dinophyceae</taxon>
        <taxon>Suessiales</taxon>
        <taxon>Suessiaceae</taxon>
        <taxon>Polarella</taxon>
    </lineage>
</organism>
<sequence>MGRLSKGFTETDSLGMSETGTVHMHCGGTDKEKWGFVWDAQAMKVKGIRLLEKVSSNSLASDWGRRYAGRDARKGDVLVKVNGVGESTDLMSLELKKNRVSCEFTPVQSRDSAAEHASRSASLEVVVSPTSKMKVELAPLKPSAAAPRGG</sequence>
<comment type="caution">
    <text evidence="1">The sequence shown here is derived from an EMBL/GenBank/DDBJ whole genome shotgun (WGS) entry which is preliminary data.</text>
</comment>
<evidence type="ECO:0000313" key="2">
    <source>
        <dbReference type="Proteomes" id="UP000654075"/>
    </source>
</evidence>